<proteinExistence type="predicted"/>
<feature type="domain" description="DUF4476" evidence="1">
    <location>
        <begin position="93"/>
        <end position="177"/>
    </location>
</feature>
<name>A0A916DSU6_9BACT</name>
<protein>
    <submittedName>
        <fullName evidence="2">DUF4476 domain-containing protein</fullName>
    </submittedName>
</protein>
<sequence length="184" mass="20680">MTHFIAYLIIALLLSSCEGNVSGEIGGKYETNKSYTYTEKVNGKTVKEIQSNTHSGGAFESDFNLVIGNGDTTITAEEIPNLNPKISCTQTLNDQDVERLKTAISRAFLDKNRVLIAKIAINDWCLTSNQVRDLLALFTMDKYRLDFAKFAYGHVNDRTNYNRVKDAFSFQESKGLLDNYINTL</sequence>
<dbReference type="RefSeq" id="WP_264793239.1">
    <property type="nucleotide sequence ID" value="NZ_AP026867.1"/>
</dbReference>
<evidence type="ECO:0000259" key="1">
    <source>
        <dbReference type="Pfam" id="PF14771"/>
    </source>
</evidence>
<evidence type="ECO:0000313" key="2">
    <source>
        <dbReference type="EMBL" id="BDS12126.1"/>
    </source>
</evidence>
<keyword evidence="3" id="KW-1185">Reference proteome</keyword>
<organism evidence="2 3">
    <name type="scientific">Aureispira anguillae</name>
    <dbReference type="NCBI Taxonomy" id="2864201"/>
    <lineage>
        <taxon>Bacteria</taxon>
        <taxon>Pseudomonadati</taxon>
        <taxon>Bacteroidota</taxon>
        <taxon>Saprospiria</taxon>
        <taxon>Saprospirales</taxon>
        <taxon>Saprospiraceae</taxon>
        <taxon>Aureispira</taxon>
    </lineage>
</organism>
<reference evidence="2" key="1">
    <citation type="submission" date="2022-09" db="EMBL/GenBank/DDBJ databases">
        <title>Aureispira anguillicida sp. nov., isolated from Leptocephalus of Japanese eel Anguilla japonica.</title>
        <authorList>
            <person name="Yuasa K."/>
            <person name="Mekata T."/>
            <person name="Ikunari K."/>
        </authorList>
    </citation>
    <scope>NUCLEOTIDE SEQUENCE</scope>
    <source>
        <strain evidence="2">EL160426</strain>
    </source>
</reference>
<accession>A0A916DSU6</accession>
<dbReference type="KEGG" id="aup:AsAng_0028410"/>
<evidence type="ECO:0000313" key="3">
    <source>
        <dbReference type="Proteomes" id="UP001060919"/>
    </source>
</evidence>
<dbReference type="InterPro" id="IPR028011">
    <property type="entry name" value="DUF4476"/>
</dbReference>
<dbReference type="Pfam" id="PF14771">
    <property type="entry name" value="DUF4476"/>
    <property type="match status" value="1"/>
</dbReference>
<dbReference type="Proteomes" id="UP001060919">
    <property type="component" value="Chromosome"/>
</dbReference>
<gene>
    <name evidence="2" type="ORF">AsAng_0028410</name>
</gene>
<dbReference type="AlphaFoldDB" id="A0A916DSU6"/>
<dbReference type="EMBL" id="AP026867">
    <property type="protein sequence ID" value="BDS12126.1"/>
    <property type="molecule type" value="Genomic_DNA"/>
</dbReference>